<keyword evidence="15" id="KW-1185">Reference proteome</keyword>
<name>A0A7W9ZFU3_NOVIT</name>
<comment type="pathway">
    <text evidence="2 9 12">Pyrimidine metabolism; UMP biosynthesis via de novo pathway; UMP from orotate: step 2/2.</text>
</comment>
<evidence type="ECO:0000256" key="6">
    <source>
        <dbReference type="ARBA" id="ARBA00023239"/>
    </source>
</evidence>
<dbReference type="NCBIfam" id="NF001273">
    <property type="entry name" value="PRK00230.1"/>
    <property type="match status" value="1"/>
</dbReference>
<feature type="active site" description="Proton donor" evidence="9">
    <location>
        <position position="66"/>
    </location>
</feature>
<feature type="domain" description="Orotidine 5'-phosphate decarboxylase" evidence="13">
    <location>
        <begin position="7"/>
        <end position="234"/>
    </location>
</feature>
<evidence type="ECO:0000313" key="14">
    <source>
        <dbReference type="EMBL" id="MBB6210727.1"/>
    </source>
</evidence>
<evidence type="ECO:0000256" key="12">
    <source>
        <dbReference type="RuleBase" id="RU000512"/>
    </source>
</evidence>
<comment type="caution">
    <text evidence="14">The sequence shown here is derived from an EMBL/GenBank/DDBJ whole genome shotgun (WGS) entry which is preliminary data.</text>
</comment>
<sequence>MTAFPNPLFVALDTPDVAEATTMAAKVAEAAGGVKLGLEFFVANGPKGVREVSKASDDVPVFLDLKFHDIPNTVAGAIRSACAARPAIVNVHGAGGRDMMKAAVDASHDGAARHLVTRPLVLAVTVLTSMDQTDLSETGVSRSVSDQVLELALLARECGIDGVVCSAHEAAMLREACGPNFKLIVPGVRPAWSATNDQKRIMTPAEALHAGADILVVGRPITAAVEPTAAAHRVAQEIRHAQSGSL</sequence>
<evidence type="ECO:0000256" key="8">
    <source>
        <dbReference type="ARBA" id="ARBA00061012"/>
    </source>
</evidence>
<dbReference type="HAMAP" id="MF_01200_B">
    <property type="entry name" value="OMPdecase_type1_B"/>
    <property type="match status" value="1"/>
</dbReference>
<dbReference type="InterPro" id="IPR018089">
    <property type="entry name" value="OMPdecase_AS"/>
</dbReference>
<gene>
    <name evidence="9" type="primary">pyrF</name>
    <name evidence="14" type="ORF">FHS48_002152</name>
</gene>
<dbReference type="Proteomes" id="UP000544872">
    <property type="component" value="Unassembled WGS sequence"/>
</dbReference>
<evidence type="ECO:0000256" key="11">
    <source>
        <dbReference type="PIRSR" id="PIRSR614732-2"/>
    </source>
</evidence>
<dbReference type="CDD" id="cd04725">
    <property type="entry name" value="OMP_decarboxylase_like"/>
    <property type="match status" value="1"/>
</dbReference>
<dbReference type="UniPathway" id="UPA00070">
    <property type="reaction ID" value="UER00120"/>
</dbReference>
<feature type="binding site" evidence="9 11">
    <location>
        <position position="218"/>
    </location>
    <ligand>
        <name>substrate</name>
    </ligand>
</feature>
<comment type="catalytic activity">
    <reaction evidence="7 9 12">
        <text>orotidine 5'-phosphate + H(+) = UMP + CO2</text>
        <dbReference type="Rhea" id="RHEA:11596"/>
        <dbReference type="ChEBI" id="CHEBI:15378"/>
        <dbReference type="ChEBI" id="CHEBI:16526"/>
        <dbReference type="ChEBI" id="CHEBI:57538"/>
        <dbReference type="ChEBI" id="CHEBI:57865"/>
        <dbReference type="EC" id="4.1.1.23"/>
    </reaction>
</comment>
<organism evidence="14 15">
    <name type="scientific">Novispirillum itersonii</name>
    <name type="common">Aquaspirillum itersonii</name>
    <dbReference type="NCBI Taxonomy" id="189"/>
    <lineage>
        <taxon>Bacteria</taxon>
        <taxon>Pseudomonadati</taxon>
        <taxon>Pseudomonadota</taxon>
        <taxon>Alphaproteobacteria</taxon>
        <taxon>Rhodospirillales</taxon>
        <taxon>Novispirillaceae</taxon>
        <taxon>Novispirillum</taxon>
    </lineage>
</organism>
<evidence type="ECO:0000256" key="9">
    <source>
        <dbReference type="HAMAP-Rule" id="MF_01200"/>
    </source>
</evidence>
<evidence type="ECO:0000259" key="13">
    <source>
        <dbReference type="SMART" id="SM00934"/>
    </source>
</evidence>
<feature type="binding site" evidence="9 11">
    <location>
        <position position="128"/>
    </location>
    <ligand>
        <name>substrate</name>
    </ligand>
</feature>
<dbReference type="RefSeq" id="WP_184263553.1">
    <property type="nucleotide sequence ID" value="NZ_JACIIX010000007.1"/>
</dbReference>
<evidence type="ECO:0000256" key="7">
    <source>
        <dbReference type="ARBA" id="ARBA00049157"/>
    </source>
</evidence>
<protein>
    <recommendedName>
        <fullName evidence="9">Orotidine 5'-phosphate decarboxylase</fullName>
        <ecNumber evidence="9">4.1.1.23</ecNumber>
    </recommendedName>
    <alternativeName>
        <fullName evidence="9">OMP decarboxylase</fullName>
        <shortName evidence="9">OMPDCase</shortName>
        <shortName evidence="9">OMPdecase</shortName>
    </alternativeName>
</protein>
<evidence type="ECO:0000256" key="4">
    <source>
        <dbReference type="ARBA" id="ARBA00022793"/>
    </source>
</evidence>
<dbReference type="EC" id="4.1.1.23" evidence="9"/>
<dbReference type="AlphaFoldDB" id="A0A7W9ZFU3"/>
<dbReference type="FunFam" id="3.20.20.70:FF:000015">
    <property type="entry name" value="Orotidine 5'-phosphate decarboxylase"/>
    <property type="match status" value="1"/>
</dbReference>
<dbReference type="NCBIfam" id="TIGR01740">
    <property type="entry name" value="pyrF"/>
    <property type="match status" value="1"/>
</dbReference>
<dbReference type="SMART" id="SM00934">
    <property type="entry name" value="OMPdecase"/>
    <property type="match status" value="1"/>
</dbReference>
<dbReference type="InterPro" id="IPR013785">
    <property type="entry name" value="Aldolase_TIM"/>
</dbReference>
<comment type="function">
    <text evidence="1 9">Catalyzes the decarboxylation of orotidine 5'-monophosphate (OMP) to uridine 5'-monophosphate (UMP).</text>
</comment>
<feature type="binding site" evidence="9 11">
    <location>
        <position position="35"/>
    </location>
    <ligand>
        <name>substrate</name>
    </ligand>
</feature>
<keyword evidence="4 9" id="KW-0210">Decarboxylase</keyword>
<dbReference type="InterPro" id="IPR047596">
    <property type="entry name" value="OMPdecase_bac"/>
</dbReference>
<dbReference type="GO" id="GO:0004590">
    <property type="term" value="F:orotidine-5'-phosphate decarboxylase activity"/>
    <property type="evidence" value="ECO:0007669"/>
    <property type="project" value="UniProtKB-UniRule"/>
</dbReference>
<dbReference type="GO" id="GO:0006207">
    <property type="term" value="P:'de novo' pyrimidine nucleobase biosynthetic process"/>
    <property type="evidence" value="ECO:0007669"/>
    <property type="project" value="InterPro"/>
</dbReference>
<dbReference type="SUPFAM" id="SSF51366">
    <property type="entry name" value="Ribulose-phoshate binding barrel"/>
    <property type="match status" value="1"/>
</dbReference>
<keyword evidence="5 9" id="KW-0665">Pyrimidine biosynthesis</keyword>
<dbReference type="EMBL" id="JACIIX010000007">
    <property type="protein sequence ID" value="MBB6210727.1"/>
    <property type="molecule type" value="Genomic_DNA"/>
</dbReference>
<reference evidence="14 15" key="1">
    <citation type="submission" date="2020-08" db="EMBL/GenBank/DDBJ databases">
        <title>Genomic Encyclopedia of Type Strains, Phase IV (KMG-IV): sequencing the most valuable type-strain genomes for metagenomic binning, comparative biology and taxonomic classification.</title>
        <authorList>
            <person name="Goeker M."/>
        </authorList>
    </citation>
    <scope>NUCLEOTIDE SEQUENCE [LARGE SCALE GENOMIC DNA]</scope>
    <source>
        <strain evidence="14 15">DSM 11590</strain>
    </source>
</reference>
<feature type="binding site" evidence="9 11">
    <location>
        <position position="219"/>
    </location>
    <ligand>
        <name>substrate</name>
    </ligand>
</feature>
<dbReference type="InterPro" id="IPR001754">
    <property type="entry name" value="OMPdeCOase_dom"/>
</dbReference>
<accession>A0A7W9ZFU3</accession>
<dbReference type="GO" id="GO:0005829">
    <property type="term" value="C:cytosol"/>
    <property type="evidence" value="ECO:0007669"/>
    <property type="project" value="TreeGrafter"/>
</dbReference>
<feature type="binding site" evidence="9 11">
    <location>
        <position position="13"/>
    </location>
    <ligand>
        <name>substrate</name>
    </ligand>
</feature>
<comment type="similarity">
    <text evidence="8 9">Belongs to the OMP decarboxylase family. Type 1 subfamily.</text>
</comment>
<evidence type="ECO:0000256" key="10">
    <source>
        <dbReference type="PIRSR" id="PIRSR614732-1"/>
    </source>
</evidence>
<keyword evidence="6 9" id="KW-0456">Lyase</keyword>
<proteinExistence type="inferred from homology"/>
<comment type="subunit">
    <text evidence="3 9">Homodimer.</text>
</comment>
<feature type="binding site" evidence="9">
    <location>
        <begin position="64"/>
        <end position="73"/>
    </location>
    <ligand>
        <name>substrate</name>
    </ligand>
</feature>
<dbReference type="InterPro" id="IPR014732">
    <property type="entry name" value="OMPdecase"/>
</dbReference>
<dbReference type="PANTHER" id="PTHR32119">
    <property type="entry name" value="OROTIDINE 5'-PHOSPHATE DECARBOXYLASE"/>
    <property type="match status" value="1"/>
</dbReference>
<feature type="active site" description="For OMPdecase activity" evidence="10">
    <location>
        <position position="69"/>
    </location>
</feature>
<evidence type="ECO:0000256" key="5">
    <source>
        <dbReference type="ARBA" id="ARBA00022975"/>
    </source>
</evidence>
<dbReference type="Gene3D" id="3.20.20.70">
    <property type="entry name" value="Aldolase class I"/>
    <property type="match status" value="1"/>
</dbReference>
<feature type="binding site" evidence="9 11">
    <location>
        <position position="198"/>
    </location>
    <ligand>
        <name>substrate</name>
    </ligand>
</feature>
<evidence type="ECO:0000313" key="15">
    <source>
        <dbReference type="Proteomes" id="UP000544872"/>
    </source>
</evidence>
<evidence type="ECO:0000256" key="1">
    <source>
        <dbReference type="ARBA" id="ARBA00002356"/>
    </source>
</evidence>
<dbReference type="InterPro" id="IPR011060">
    <property type="entry name" value="RibuloseP-bd_barrel"/>
</dbReference>
<evidence type="ECO:0000256" key="3">
    <source>
        <dbReference type="ARBA" id="ARBA00011738"/>
    </source>
</evidence>
<feature type="active site" description="For OMPdecase activity" evidence="10">
    <location>
        <position position="64"/>
    </location>
</feature>
<feature type="binding site" evidence="9 11">
    <location>
        <position position="189"/>
    </location>
    <ligand>
        <name>substrate</name>
    </ligand>
</feature>
<dbReference type="PANTHER" id="PTHR32119:SF2">
    <property type="entry name" value="OROTIDINE 5'-PHOSPHATE DECARBOXYLASE"/>
    <property type="match status" value="1"/>
</dbReference>
<dbReference type="GO" id="GO:0044205">
    <property type="term" value="P:'de novo' UMP biosynthetic process"/>
    <property type="evidence" value="ECO:0007669"/>
    <property type="project" value="UniProtKB-UniRule"/>
</dbReference>
<feature type="active site" description="For OMPdecase activity" evidence="10">
    <location>
        <position position="66"/>
    </location>
</feature>
<evidence type="ECO:0000256" key="2">
    <source>
        <dbReference type="ARBA" id="ARBA00004861"/>
    </source>
</evidence>
<dbReference type="PROSITE" id="PS00156">
    <property type="entry name" value="OMPDECASE"/>
    <property type="match status" value="1"/>
</dbReference>
<dbReference type="Pfam" id="PF00215">
    <property type="entry name" value="OMPdecase"/>
    <property type="match status" value="1"/>
</dbReference>